<feature type="compositionally biased region" description="Low complexity" evidence="1">
    <location>
        <begin position="104"/>
        <end position="116"/>
    </location>
</feature>
<dbReference type="InterPro" id="IPR008160">
    <property type="entry name" value="Collagen"/>
</dbReference>
<evidence type="ECO:0008006" key="4">
    <source>
        <dbReference type="Google" id="ProtNLM"/>
    </source>
</evidence>
<dbReference type="AlphaFoldDB" id="A0A3D4V5X2"/>
<reference evidence="2 3" key="1">
    <citation type="journal article" date="2018" name="Nat. Biotechnol.">
        <title>A standardized bacterial taxonomy based on genome phylogeny substantially revises the tree of life.</title>
        <authorList>
            <person name="Parks D.H."/>
            <person name="Chuvochina M."/>
            <person name="Waite D.W."/>
            <person name="Rinke C."/>
            <person name="Skarshewski A."/>
            <person name="Chaumeil P.A."/>
            <person name="Hugenholtz P."/>
        </authorList>
    </citation>
    <scope>NUCLEOTIDE SEQUENCE [LARGE SCALE GENOMIC DNA]</scope>
    <source>
        <strain evidence="2">UBA8844</strain>
    </source>
</reference>
<name>A0A3D4V5X2_9BACT</name>
<dbReference type="EMBL" id="DPIY01000005">
    <property type="protein sequence ID" value="HCT56501.1"/>
    <property type="molecule type" value="Genomic_DNA"/>
</dbReference>
<protein>
    <recommendedName>
        <fullName evidence="4">Collagen-like protein</fullName>
    </recommendedName>
</protein>
<dbReference type="PANTHER" id="PTHR24637:SF428">
    <property type="entry name" value="SCAVENGER RECEPTOR CLASS A MEMBER 3"/>
    <property type="match status" value="1"/>
</dbReference>
<evidence type="ECO:0000256" key="1">
    <source>
        <dbReference type="SAM" id="MobiDB-lite"/>
    </source>
</evidence>
<dbReference type="Gene3D" id="1.20.5.320">
    <property type="entry name" value="6-Phosphogluconate Dehydrogenase, domain 3"/>
    <property type="match status" value="1"/>
</dbReference>
<accession>A0A3D4V5X2</accession>
<evidence type="ECO:0000313" key="2">
    <source>
        <dbReference type="EMBL" id="HCT56501.1"/>
    </source>
</evidence>
<dbReference type="PANTHER" id="PTHR24637">
    <property type="entry name" value="COLLAGEN"/>
    <property type="match status" value="1"/>
</dbReference>
<gene>
    <name evidence="2" type="ORF">DGD08_04730</name>
</gene>
<feature type="compositionally biased region" description="Pro residues" evidence="1">
    <location>
        <begin position="148"/>
        <end position="157"/>
    </location>
</feature>
<feature type="region of interest" description="Disordered" evidence="1">
    <location>
        <begin position="81"/>
        <end position="161"/>
    </location>
</feature>
<evidence type="ECO:0000313" key="3">
    <source>
        <dbReference type="Proteomes" id="UP000264071"/>
    </source>
</evidence>
<dbReference type="Pfam" id="PF01391">
    <property type="entry name" value="Collagen"/>
    <property type="match status" value="1"/>
</dbReference>
<organism evidence="2 3">
    <name type="scientific">Gemmatimonas aurantiaca</name>
    <dbReference type="NCBI Taxonomy" id="173480"/>
    <lineage>
        <taxon>Bacteria</taxon>
        <taxon>Pseudomonadati</taxon>
        <taxon>Gemmatimonadota</taxon>
        <taxon>Gemmatimonadia</taxon>
        <taxon>Gemmatimonadales</taxon>
        <taxon>Gemmatimonadaceae</taxon>
        <taxon>Gemmatimonas</taxon>
    </lineage>
</organism>
<comment type="caution">
    <text evidence="2">The sequence shown here is derived from an EMBL/GenBank/DDBJ whole genome shotgun (WGS) entry which is preliminary data.</text>
</comment>
<dbReference type="Proteomes" id="UP000264071">
    <property type="component" value="Unassembled WGS sequence"/>
</dbReference>
<feature type="compositionally biased region" description="Low complexity" evidence="1">
    <location>
        <begin position="136"/>
        <end position="146"/>
    </location>
</feature>
<proteinExistence type="predicted"/>
<sequence length="347" mass="35282">MVDAPVAPPAPIPGACADLWMQSIAGCANCDDANCVVLATIVDWRPGDVIDGSRIDNITDRRILPSVSAMKDVIDCILTNGSGGGGGPPGPQGLQGPAGPIGPAGPVGAPGAAGAAGPPGPVGPAGPRGQDGATGPQGVPGAQGQPGPQGPPGPPGPGFESDLTRIVALSWRHDREVGDLLELLDPNGRPMGHGIVVAFSGEVQWTPTVASHVFEALARQDLFTDSRNGAFDCRCPLVTPHVAVDVSITGTLITMATALAPANTAPPGGLMKALALLIDPKAHQALRRPNSGGLFVRMRGDFVVDRDKRAIDAEFVRAELPTGDRPSGSGFGIQGGTFESWFTIKQG</sequence>